<protein>
    <submittedName>
        <fullName evidence="8">HAMP domain-containing protein</fullName>
    </submittedName>
</protein>
<comment type="similarity">
    <text evidence="3">Belongs to the methyl-accepting chemotaxis (MCP) protein family.</text>
</comment>
<dbReference type="GO" id="GO:0004888">
    <property type="term" value="F:transmembrane signaling receptor activity"/>
    <property type="evidence" value="ECO:0007669"/>
    <property type="project" value="InterPro"/>
</dbReference>
<dbReference type="Pfam" id="PF00672">
    <property type="entry name" value="HAMP"/>
    <property type="match status" value="1"/>
</dbReference>
<keyword evidence="2" id="KW-0488">Methylation</keyword>
<dbReference type="CDD" id="cd06225">
    <property type="entry name" value="HAMP"/>
    <property type="match status" value="1"/>
</dbReference>
<evidence type="ECO:0000256" key="1">
    <source>
        <dbReference type="ARBA" id="ARBA00004370"/>
    </source>
</evidence>
<dbReference type="FunFam" id="1.10.287.950:FF:000001">
    <property type="entry name" value="Methyl-accepting chemotaxis sensory transducer"/>
    <property type="match status" value="1"/>
</dbReference>
<keyword evidence="5" id="KW-0812">Transmembrane</keyword>
<dbReference type="OrthoDB" id="1884279at2"/>
<evidence type="ECO:0000259" key="7">
    <source>
        <dbReference type="PROSITE" id="PS50885"/>
    </source>
</evidence>
<evidence type="ECO:0000313" key="9">
    <source>
        <dbReference type="Proteomes" id="UP000270342"/>
    </source>
</evidence>
<comment type="subcellular location">
    <subcellularLocation>
        <location evidence="1">Membrane</location>
    </subcellularLocation>
</comment>
<keyword evidence="5" id="KW-0472">Membrane</keyword>
<keyword evidence="4" id="KW-0807">Transducer</keyword>
<dbReference type="InterPro" id="IPR004089">
    <property type="entry name" value="MCPsignal_dom"/>
</dbReference>
<organism evidence="8 9">
    <name type="scientific">Pararobbsia silviterrae</name>
    <dbReference type="NCBI Taxonomy" id="1792498"/>
    <lineage>
        <taxon>Bacteria</taxon>
        <taxon>Pseudomonadati</taxon>
        <taxon>Pseudomonadota</taxon>
        <taxon>Betaproteobacteria</taxon>
        <taxon>Burkholderiales</taxon>
        <taxon>Burkholderiaceae</taxon>
        <taxon>Pararobbsia</taxon>
    </lineage>
</organism>
<sequence length="508" mass="53224">MKLSLKLPLAFAVALLLMFVGALYGIRSLNGAIDQYNTTVRDNVADERLVSAMLTTFKLQVQEWKDTLLRGKDPAKRATYWSAFAEREKTVDQQAGELLARLPEGTSRSLVEQFAKAHTDMGAGYRKGFDAFTAAGFDSAAGDSAVAGVDREPSRLLEQAAHEIAAQSAAVSTQAEQNARRASTISIVLMLVACGAGLVGAWRFSRSITLPLDHAVTVARTIASGDLRMTIAGGGNDEIALLLDALKHMQSSLAQIVGDVRHYAIAVSSASEQIAAGNLSLSARTEQQAASLEQTAASMEELTATVRHNSENAQSAKTLASQASDTASRGGQVMGRVVETMSGIAKGSSQVSDILGVIDGIAFQTNILALNAAVEAARAGEQGRGFAVVASEVRALAQRSAAAAKEIKGLIIESNARIDAGTEFVTGAGQIIGEIVESVGRVTEIVHEISTASIEQTTGIEQVNTAVTQMDEVTQHNAALVEQASAAAQSLAEQAASLRDTVAVFAID</sequence>
<evidence type="ECO:0000256" key="4">
    <source>
        <dbReference type="PROSITE-ProRule" id="PRU00284"/>
    </source>
</evidence>
<name>A0A494X7N7_9BURK</name>
<dbReference type="InterPro" id="IPR004090">
    <property type="entry name" value="Chemotax_Me-accpt_rcpt"/>
</dbReference>
<feature type="domain" description="Methyl-accepting transducer" evidence="6">
    <location>
        <begin position="263"/>
        <end position="492"/>
    </location>
</feature>
<dbReference type="CDD" id="cd11386">
    <property type="entry name" value="MCP_signal"/>
    <property type="match status" value="1"/>
</dbReference>
<dbReference type="PROSITE" id="PS50111">
    <property type="entry name" value="CHEMOTAXIS_TRANSDUC_2"/>
    <property type="match status" value="1"/>
</dbReference>
<dbReference type="GO" id="GO:0007165">
    <property type="term" value="P:signal transduction"/>
    <property type="evidence" value="ECO:0007669"/>
    <property type="project" value="UniProtKB-KW"/>
</dbReference>
<dbReference type="InterPro" id="IPR003660">
    <property type="entry name" value="HAMP_dom"/>
</dbReference>
<feature type="domain" description="HAMP" evidence="7">
    <location>
        <begin position="206"/>
        <end position="258"/>
    </location>
</feature>
<dbReference type="SMART" id="SM00283">
    <property type="entry name" value="MA"/>
    <property type="match status" value="1"/>
</dbReference>
<comment type="caution">
    <text evidence="8">The sequence shown here is derived from an EMBL/GenBank/DDBJ whole genome shotgun (WGS) entry which is preliminary data.</text>
</comment>
<dbReference type="PRINTS" id="PR00260">
    <property type="entry name" value="CHEMTRNSDUCR"/>
</dbReference>
<dbReference type="PROSITE" id="PS50885">
    <property type="entry name" value="HAMP"/>
    <property type="match status" value="1"/>
</dbReference>
<reference evidence="8 9" key="1">
    <citation type="submission" date="2018-10" db="EMBL/GenBank/DDBJ databases">
        <title>Robbsia sp. DHC34, isolated from soil.</title>
        <authorList>
            <person name="Gao Z.-H."/>
            <person name="Qiu L.-H."/>
        </authorList>
    </citation>
    <scope>NUCLEOTIDE SEQUENCE [LARGE SCALE GENOMIC DNA]</scope>
    <source>
        <strain evidence="8 9">DHC34</strain>
    </source>
</reference>
<feature type="transmembrane region" description="Helical" evidence="5">
    <location>
        <begin position="182"/>
        <end position="202"/>
    </location>
</feature>
<dbReference type="GO" id="GO:0006935">
    <property type="term" value="P:chemotaxis"/>
    <property type="evidence" value="ECO:0007669"/>
    <property type="project" value="InterPro"/>
</dbReference>
<evidence type="ECO:0000256" key="5">
    <source>
        <dbReference type="SAM" id="Phobius"/>
    </source>
</evidence>
<dbReference type="Proteomes" id="UP000270342">
    <property type="component" value="Unassembled WGS sequence"/>
</dbReference>
<gene>
    <name evidence="8" type="ORF">D7S86_27760</name>
</gene>
<dbReference type="GO" id="GO:0005886">
    <property type="term" value="C:plasma membrane"/>
    <property type="evidence" value="ECO:0007669"/>
    <property type="project" value="TreeGrafter"/>
</dbReference>
<accession>A0A494X7N7</accession>
<dbReference type="InterPro" id="IPR051310">
    <property type="entry name" value="MCP_chemotaxis"/>
</dbReference>
<dbReference type="Gene3D" id="1.10.287.950">
    <property type="entry name" value="Methyl-accepting chemotaxis protein"/>
    <property type="match status" value="1"/>
</dbReference>
<keyword evidence="9" id="KW-1185">Reference proteome</keyword>
<dbReference type="PANTHER" id="PTHR43531">
    <property type="entry name" value="PROTEIN ICFG"/>
    <property type="match status" value="1"/>
</dbReference>
<evidence type="ECO:0000259" key="6">
    <source>
        <dbReference type="PROSITE" id="PS50111"/>
    </source>
</evidence>
<keyword evidence="5" id="KW-1133">Transmembrane helix</keyword>
<dbReference type="RefSeq" id="WP_121091370.1">
    <property type="nucleotide sequence ID" value="NZ_RBZU01000021.1"/>
</dbReference>
<dbReference type="PANTHER" id="PTHR43531:SF14">
    <property type="entry name" value="METHYL-ACCEPTING CHEMOTAXIS PROTEIN I-RELATED"/>
    <property type="match status" value="1"/>
</dbReference>
<dbReference type="AlphaFoldDB" id="A0A494X7N7"/>
<dbReference type="SMART" id="SM00304">
    <property type="entry name" value="HAMP"/>
    <property type="match status" value="1"/>
</dbReference>
<dbReference type="SUPFAM" id="SSF58104">
    <property type="entry name" value="Methyl-accepting chemotaxis protein (MCP) signaling domain"/>
    <property type="match status" value="1"/>
</dbReference>
<evidence type="ECO:0000256" key="3">
    <source>
        <dbReference type="ARBA" id="ARBA00029447"/>
    </source>
</evidence>
<proteinExistence type="inferred from homology"/>
<dbReference type="EMBL" id="RBZU01000021">
    <property type="protein sequence ID" value="RKP44214.1"/>
    <property type="molecule type" value="Genomic_DNA"/>
</dbReference>
<evidence type="ECO:0000256" key="2">
    <source>
        <dbReference type="ARBA" id="ARBA00022481"/>
    </source>
</evidence>
<evidence type="ECO:0000313" key="8">
    <source>
        <dbReference type="EMBL" id="RKP44214.1"/>
    </source>
</evidence>
<dbReference type="Pfam" id="PF00015">
    <property type="entry name" value="MCPsignal"/>
    <property type="match status" value="1"/>
</dbReference>